<evidence type="ECO:0000313" key="4">
    <source>
        <dbReference type="Proteomes" id="UP000464378"/>
    </source>
</evidence>
<sequence length="163" mass="18425">MNQTPEINPKLDLLLDRTIPVPRELVWKVWTEPQHLMQWFCPRPWKVSHCEMEVKPGGIFHTTMQSPEGQEFPSTGCFLEAIPCERLAFTSVLLPGFRPAPVEGLQFSVVLTLTTIDGGTRYRAHVLHPDEASREQHEAMGFHHGWNAALDQLIEFAQSLGAA</sequence>
<dbReference type="InterPro" id="IPR013538">
    <property type="entry name" value="ASHA1/2-like_C"/>
</dbReference>
<proteinExistence type="inferred from homology"/>
<dbReference type="SUPFAM" id="SSF55961">
    <property type="entry name" value="Bet v1-like"/>
    <property type="match status" value="1"/>
</dbReference>
<protein>
    <recommendedName>
        <fullName evidence="2">Activator of Hsp90 ATPase homologue 1/2-like C-terminal domain-containing protein</fullName>
    </recommendedName>
</protein>
<evidence type="ECO:0000313" key="3">
    <source>
        <dbReference type="EMBL" id="VIP03332.1"/>
    </source>
</evidence>
<dbReference type="CDD" id="cd08896">
    <property type="entry name" value="SRPBCC_CalC_Aha1-like_3"/>
    <property type="match status" value="1"/>
</dbReference>
<dbReference type="Gene3D" id="3.30.530.20">
    <property type="match status" value="1"/>
</dbReference>
<keyword evidence="4" id="KW-1185">Reference proteome</keyword>
<dbReference type="Proteomes" id="UP000464378">
    <property type="component" value="Chromosome"/>
</dbReference>
<feature type="domain" description="Activator of Hsp90 ATPase homologue 1/2-like C-terminal" evidence="2">
    <location>
        <begin position="21"/>
        <end position="155"/>
    </location>
</feature>
<dbReference type="Pfam" id="PF08327">
    <property type="entry name" value="AHSA1"/>
    <property type="match status" value="1"/>
</dbReference>
<evidence type="ECO:0000259" key="2">
    <source>
        <dbReference type="Pfam" id="PF08327"/>
    </source>
</evidence>
<dbReference type="InParanoid" id="A0A6C2YR29"/>
<accession>A0A6C2YR29</accession>
<dbReference type="KEGG" id="tim:GMBLW1_06280"/>
<dbReference type="InterPro" id="IPR023393">
    <property type="entry name" value="START-like_dom_sf"/>
</dbReference>
<gene>
    <name evidence="3" type="ORF">GMBLW1_06280</name>
</gene>
<dbReference type="AlphaFoldDB" id="A0A6C2YR29"/>
<dbReference type="EMBL" id="LR586016">
    <property type="protein sequence ID" value="VIP03332.1"/>
    <property type="molecule type" value="Genomic_DNA"/>
</dbReference>
<organism evidence="3">
    <name type="scientific">Tuwongella immobilis</name>
    <dbReference type="NCBI Taxonomy" id="692036"/>
    <lineage>
        <taxon>Bacteria</taxon>
        <taxon>Pseudomonadati</taxon>
        <taxon>Planctomycetota</taxon>
        <taxon>Planctomycetia</taxon>
        <taxon>Gemmatales</taxon>
        <taxon>Gemmataceae</taxon>
        <taxon>Tuwongella</taxon>
    </lineage>
</organism>
<comment type="similarity">
    <text evidence="1">Belongs to the AHA1 family.</text>
</comment>
<evidence type="ECO:0000256" key="1">
    <source>
        <dbReference type="ARBA" id="ARBA00006817"/>
    </source>
</evidence>
<name>A0A6C2YR29_9BACT</name>
<reference evidence="3" key="1">
    <citation type="submission" date="2019-04" db="EMBL/GenBank/DDBJ databases">
        <authorList>
            <consortium name="Science for Life Laboratories"/>
        </authorList>
    </citation>
    <scope>NUCLEOTIDE SEQUENCE</scope>
    <source>
        <strain evidence="3">MBLW1</strain>
    </source>
</reference>
<dbReference type="RefSeq" id="WP_197740712.1">
    <property type="nucleotide sequence ID" value="NZ_LR593887.1"/>
</dbReference>
<dbReference type="EMBL" id="LR593887">
    <property type="protein sequence ID" value="VTS04036.1"/>
    <property type="molecule type" value="Genomic_DNA"/>
</dbReference>